<accession>A0A450RWQ6</accession>
<dbReference type="EMBL" id="CAADFA010000010">
    <property type="protein sequence ID" value="VFJ44406.1"/>
    <property type="molecule type" value="Genomic_DNA"/>
</dbReference>
<dbReference type="EMBL" id="CAADEZ010000010">
    <property type="protein sequence ID" value="VFJ43591.1"/>
    <property type="molecule type" value="Genomic_DNA"/>
</dbReference>
<gene>
    <name evidence="2" type="ORF">BECKFM1743A_GA0114220_1001021</name>
    <name evidence="4" type="ORF">BECKFM1743B_GA0114221_1001321</name>
    <name evidence="3" type="ORF">BECKFM1743C_GA0114222_1001020</name>
</gene>
<feature type="region of interest" description="Disordered" evidence="1">
    <location>
        <begin position="76"/>
        <end position="102"/>
    </location>
</feature>
<dbReference type="AlphaFoldDB" id="A0A450RWQ6"/>
<proteinExistence type="predicted"/>
<evidence type="ECO:0000313" key="3">
    <source>
        <dbReference type="EMBL" id="VFJ44406.1"/>
    </source>
</evidence>
<evidence type="ECO:0000313" key="2">
    <source>
        <dbReference type="EMBL" id="VFJ43591.1"/>
    </source>
</evidence>
<organism evidence="2">
    <name type="scientific">Candidatus Kentrum sp. FM</name>
    <dbReference type="NCBI Taxonomy" id="2126340"/>
    <lineage>
        <taxon>Bacteria</taxon>
        <taxon>Pseudomonadati</taxon>
        <taxon>Pseudomonadota</taxon>
        <taxon>Gammaproteobacteria</taxon>
        <taxon>Candidatus Kentrum</taxon>
    </lineage>
</organism>
<reference evidence="2" key="1">
    <citation type="submission" date="2019-02" db="EMBL/GenBank/DDBJ databases">
        <authorList>
            <person name="Gruber-Vodicka R. H."/>
            <person name="Seah K. B. B."/>
        </authorList>
    </citation>
    <scope>NUCLEOTIDE SEQUENCE</scope>
    <source>
        <strain evidence="2">BECK_BZ163</strain>
        <strain evidence="4">BECK_BZ164</strain>
        <strain evidence="3">BECK_BZ165</strain>
    </source>
</reference>
<dbReference type="EMBL" id="CAADFL010000013">
    <property type="protein sequence ID" value="VFK06283.1"/>
    <property type="molecule type" value="Genomic_DNA"/>
</dbReference>
<sequence>MPVGFYCHFLGMHPFEFEIALVRRLDAGLDLEKRKGKCGRVLSELLVKVAEQRDRARSWLRFARFHVRKEKGLRISAGQRRQAEEAREKLRKSEETLERYRP</sequence>
<evidence type="ECO:0000256" key="1">
    <source>
        <dbReference type="SAM" id="MobiDB-lite"/>
    </source>
</evidence>
<feature type="compositionally biased region" description="Basic and acidic residues" evidence="1">
    <location>
        <begin position="81"/>
        <end position="102"/>
    </location>
</feature>
<evidence type="ECO:0000313" key="4">
    <source>
        <dbReference type="EMBL" id="VFK06283.1"/>
    </source>
</evidence>
<name>A0A450RWQ6_9GAMM</name>
<protein>
    <submittedName>
        <fullName evidence="2">Uncharacterized protein</fullName>
    </submittedName>
</protein>